<dbReference type="Pfam" id="PF17957">
    <property type="entry name" value="Big_7"/>
    <property type="match status" value="1"/>
</dbReference>
<feature type="domain" description="Oxidoreductase molybdopterin-binding" evidence="2">
    <location>
        <begin position="233"/>
        <end position="380"/>
    </location>
</feature>
<dbReference type="InterPro" id="IPR000572">
    <property type="entry name" value="OxRdtase_Mopterin-bd_dom"/>
</dbReference>
<dbReference type="SUPFAM" id="SSF56524">
    <property type="entry name" value="Oxidoreductase molybdopterin-binding domain"/>
    <property type="match status" value="1"/>
</dbReference>
<keyword evidence="1" id="KW-1133">Transmembrane helix</keyword>
<keyword evidence="4" id="KW-1185">Reference proteome</keyword>
<dbReference type="PANTHER" id="PTHR19372:SF7">
    <property type="entry name" value="SULFITE OXIDASE, MITOCHONDRIAL"/>
    <property type="match status" value="1"/>
</dbReference>
<dbReference type="PANTHER" id="PTHR19372">
    <property type="entry name" value="SULFITE REDUCTASE"/>
    <property type="match status" value="1"/>
</dbReference>
<feature type="transmembrane region" description="Helical" evidence="1">
    <location>
        <begin position="74"/>
        <end position="94"/>
    </location>
</feature>
<comment type="caution">
    <text evidence="3">The sequence shown here is derived from an EMBL/GenBank/DDBJ whole genome shotgun (WGS) entry which is preliminary data.</text>
</comment>
<dbReference type="Proteomes" id="UP001501074">
    <property type="component" value="Unassembled WGS sequence"/>
</dbReference>
<reference evidence="4" key="1">
    <citation type="journal article" date="2019" name="Int. J. Syst. Evol. Microbiol.">
        <title>The Global Catalogue of Microorganisms (GCM) 10K type strain sequencing project: providing services to taxonomists for standard genome sequencing and annotation.</title>
        <authorList>
            <consortium name="The Broad Institute Genomics Platform"/>
            <consortium name="The Broad Institute Genome Sequencing Center for Infectious Disease"/>
            <person name="Wu L."/>
            <person name="Ma J."/>
        </authorList>
    </citation>
    <scope>NUCLEOTIDE SEQUENCE [LARGE SCALE GENOMIC DNA]</scope>
    <source>
        <strain evidence="4">JCM 16902</strain>
    </source>
</reference>
<feature type="transmembrane region" description="Helical" evidence="1">
    <location>
        <begin position="12"/>
        <end position="30"/>
    </location>
</feature>
<evidence type="ECO:0000313" key="3">
    <source>
        <dbReference type="EMBL" id="GAA3605768.1"/>
    </source>
</evidence>
<evidence type="ECO:0000256" key="1">
    <source>
        <dbReference type="SAM" id="Phobius"/>
    </source>
</evidence>
<gene>
    <name evidence="3" type="ORF">GCM10022223_21960</name>
</gene>
<accession>A0ABP6ZF72</accession>
<dbReference type="Gene3D" id="2.60.40.650">
    <property type="match status" value="1"/>
</dbReference>
<keyword evidence="1" id="KW-0812">Transmembrane</keyword>
<feature type="transmembrane region" description="Helical" evidence="1">
    <location>
        <begin position="125"/>
        <end position="145"/>
    </location>
</feature>
<proteinExistence type="predicted"/>
<dbReference type="InterPro" id="IPR036374">
    <property type="entry name" value="OxRdtase_Mopterin-bd_sf"/>
</dbReference>
<dbReference type="Gene3D" id="3.90.420.10">
    <property type="entry name" value="Oxidoreductase, molybdopterin-binding domain"/>
    <property type="match status" value="1"/>
</dbReference>
<feature type="transmembrane region" description="Helical" evidence="1">
    <location>
        <begin position="100"/>
        <end position="118"/>
    </location>
</feature>
<feature type="transmembrane region" description="Helical" evidence="1">
    <location>
        <begin position="157"/>
        <end position="175"/>
    </location>
</feature>
<dbReference type="EMBL" id="BAAAZO010000003">
    <property type="protein sequence ID" value="GAA3605768.1"/>
    <property type="molecule type" value="Genomic_DNA"/>
</dbReference>
<organism evidence="3 4">
    <name type="scientific">Kineosporia mesophila</name>
    <dbReference type="NCBI Taxonomy" id="566012"/>
    <lineage>
        <taxon>Bacteria</taxon>
        <taxon>Bacillati</taxon>
        <taxon>Actinomycetota</taxon>
        <taxon>Actinomycetes</taxon>
        <taxon>Kineosporiales</taxon>
        <taxon>Kineosporiaceae</taxon>
        <taxon>Kineosporia</taxon>
    </lineage>
</organism>
<dbReference type="SUPFAM" id="SSF81296">
    <property type="entry name" value="E set domains"/>
    <property type="match status" value="1"/>
</dbReference>
<dbReference type="InterPro" id="IPR014756">
    <property type="entry name" value="Ig_E-set"/>
</dbReference>
<keyword evidence="1" id="KW-0472">Membrane</keyword>
<protein>
    <submittedName>
        <fullName evidence="3">Sulfite oxidase</fullName>
    </submittedName>
</protein>
<name>A0ABP6ZF72_9ACTN</name>
<dbReference type="RefSeq" id="WP_231483181.1">
    <property type="nucleotide sequence ID" value="NZ_BAAAZO010000003.1"/>
</dbReference>
<evidence type="ECO:0000259" key="2">
    <source>
        <dbReference type="Pfam" id="PF00174"/>
    </source>
</evidence>
<dbReference type="Pfam" id="PF00174">
    <property type="entry name" value="Oxidored_molyb"/>
    <property type="match status" value="1"/>
</dbReference>
<evidence type="ECO:0000313" key="4">
    <source>
        <dbReference type="Proteomes" id="UP001501074"/>
    </source>
</evidence>
<sequence>MTATGTSRKSGLVRGAVSGLVAAGLALGVAELVAGAIGRSVAPAIVVGGAAIDRTPRWLKEFAIEQFGENDKRVLLAGIFVTVALLAAVVGAVATRFRRIGLAGAALLGLVAAAAALTRPQARPIDVVPSLVAALVAVAGLAFLLKDPTGQPDRSRRAVLVTAVLAAAAVASGVAGRSLQNLRTNVAASRKALKLPVPVRPAEALPDGAMLKVEGVSSFYTAPADFYRVDTALSVPRLTTDDWQLKIHGMVGKEITLDFGDLLARPIVEHDITMTCVSNEVGGNLLGTARWLGVELAPLLREAGVDPQSDQLVGTSVDGMTIGTPVSAVMDGRAAMLAIAMNGEPLLPEHGFPCRMVVPGLYGYVSATKWLVDLELSRFDAFDPYWVRRGWDQQAPIKTSSRIDTPRPLARVKPGKVAVAGVAWAQQRGISQVEVRVDGGSWQKTRLSTAVNDDLWRQWVWEWDAPSGSHTLQVRAVDGEGDIQIEDRAEPFPNGSSGWQSIVVTVA</sequence>